<keyword evidence="3 6" id="KW-0812">Transmembrane</keyword>
<dbReference type="GO" id="GO:0009055">
    <property type="term" value="F:electron transfer activity"/>
    <property type="evidence" value="ECO:0007669"/>
    <property type="project" value="InterPro"/>
</dbReference>
<dbReference type="PANTHER" id="PTHR30485">
    <property type="entry name" value="NI/FE-HYDROGENASE 1 B-TYPE CYTOCHROME SUBUNIT"/>
    <property type="match status" value="1"/>
</dbReference>
<dbReference type="AlphaFoldDB" id="A0A3N1CVG2"/>
<evidence type="ECO:0000256" key="4">
    <source>
        <dbReference type="ARBA" id="ARBA00022989"/>
    </source>
</evidence>
<accession>A0A3N1CVG2</accession>
<dbReference type="SUPFAM" id="SSF81342">
    <property type="entry name" value="Transmembrane di-heme cytochromes"/>
    <property type="match status" value="1"/>
</dbReference>
<evidence type="ECO:0000256" key="3">
    <source>
        <dbReference type="ARBA" id="ARBA00022692"/>
    </source>
</evidence>
<reference evidence="8 9" key="1">
    <citation type="submission" date="2018-11" db="EMBL/GenBank/DDBJ databases">
        <title>Sequencing the genomes of 1000 actinobacteria strains.</title>
        <authorList>
            <person name="Klenk H.-P."/>
        </authorList>
    </citation>
    <scope>NUCLEOTIDE SEQUENCE [LARGE SCALE GENOMIC DNA]</scope>
    <source>
        <strain evidence="8 9">DSM 44254</strain>
    </source>
</reference>
<dbReference type="GO" id="GO:0022904">
    <property type="term" value="P:respiratory electron transport chain"/>
    <property type="evidence" value="ECO:0007669"/>
    <property type="project" value="InterPro"/>
</dbReference>
<name>A0A3N1CVG2_9ACTN</name>
<dbReference type="Gene3D" id="1.20.950.20">
    <property type="entry name" value="Transmembrane di-heme cytochromes, Chain C"/>
    <property type="match status" value="1"/>
</dbReference>
<keyword evidence="2" id="KW-1003">Cell membrane</keyword>
<keyword evidence="9" id="KW-1185">Reference proteome</keyword>
<comment type="caution">
    <text evidence="8">The sequence shown here is derived from an EMBL/GenBank/DDBJ whole genome shotgun (WGS) entry which is preliminary data.</text>
</comment>
<feature type="transmembrane region" description="Helical" evidence="6">
    <location>
        <begin position="115"/>
        <end position="134"/>
    </location>
</feature>
<dbReference type="Proteomes" id="UP000272400">
    <property type="component" value="Unassembled WGS sequence"/>
</dbReference>
<feature type="transmembrane region" description="Helical" evidence="6">
    <location>
        <begin position="50"/>
        <end position="71"/>
    </location>
</feature>
<keyword evidence="4 6" id="KW-1133">Transmembrane helix</keyword>
<evidence type="ECO:0000256" key="6">
    <source>
        <dbReference type="SAM" id="Phobius"/>
    </source>
</evidence>
<dbReference type="OrthoDB" id="3681708at2"/>
<dbReference type="GO" id="GO:0005886">
    <property type="term" value="C:plasma membrane"/>
    <property type="evidence" value="ECO:0007669"/>
    <property type="project" value="UniProtKB-SubCell"/>
</dbReference>
<evidence type="ECO:0000313" key="9">
    <source>
        <dbReference type="Proteomes" id="UP000272400"/>
    </source>
</evidence>
<evidence type="ECO:0000256" key="1">
    <source>
        <dbReference type="ARBA" id="ARBA00004651"/>
    </source>
</evidence>
<feature type="transmembrane region" description="Helical" evidence="6">
    <location>
        <begin position="154"/>
        <end position="171"/>
    </location>
</feature>
<dbReference type="GO" id="GO:0020037">
    <property type="term" value="F:heme binding"/>
    <property type="evidence" value="ECO:0007669"/>
    <property type="project" value="TreeGrafter"/>
</dbReference>
<dbReference type="Pfam" id="PF01292">
    <property type="entry name" value="Ni_hydr_CYTB"/>
    <property type="match status" value="1"/>
</dbReference>
<gene>
    <name evidence="8" type="ORF">EDD29_2819</name>
</gene>
<evidence type="ECO:0000259" key="7">
    <source>
        <dbReference type="Pfam" id="PF01292"/>
    </source>
</evidence>
<keyword evidence="5 6" id="KW-0472">Membrane</keyword>
<proteinExistence type="predicted"/>
<dbReference type="InterPro" id="IPR051542">
    <property type="entry name" value="Hydrogenase_cytochrome"/>
</dbReference>
<evidence type="ECO:0000313" key="8">
    <source>
        <dbReference type="EMBL" id="ROO85277.1"/>
    </source>
</evidence>
<dbReference type="PANTHER" id="PTHR30485:SF0">
    <property type="entry name" value="NI_FE-HYDROGENASE 1 B-TYPE CYTOCHROME SUBUNIT-RELATED"/>
    <property type="match status" value="1"/>
</dbReference>
<feature type="transmembrane region" description="Helical" evidence="6">
    <location>
        <begin position="20"/>
        <end position="38"/>
    </location>
</feature>
<dbReference type="InterPro" id="IPR011577">
    <property type="entry name" value="Cyt_b561_bac/Ni-Hgenase"/>
</dbReference>
<feature type="domain" description="Cytochrome b561 bacterial/Ni-hydrogenase" evidence="7">
    <location>
        <begin position="6"/>
        <end position="173"/>
    </location>
</feature>
<dbReference type="InterPro" id="IPR016174">
    <property type="entry name" value="Di-haem_cyt_TM"/>
</dbReference>
<comment type="subcellular location">
    <subcellularLocation>
        <location evidence="1">Cell membrane</location>
        <topology evidence="1">Multi-pass membrane protein</topology>
    </subcellularLocation>
</comment>
<sequence>MRRLPRFGRAERAVHHVTALLMFVCLITAALLYFPALAERVGQRDLLKPVHVWAGFLLPVPILLGLLAKAFRSDLRRLNRFVPADWAWLRSRDRRAVRDGLGVIPIGKFNPGQKLNAAFTAGAILVMLGTGAILTFPDPWPDGWRTGATFVHDWLFLAIAVIATGHLWYALRDRDALTGMAIGTVPPSWAAEHHPTWYRELTDDDQTPAEPRS</sequence>
<evidence type="ECO:0000256" key="2">
    <source>
        <dbReference type="ARBA" id="ARBA00022475"/>
    </source>
</evidence>
<evidence type="ECO:0000256" key="5">
    <source>
        <dbReference type="ARBA" id="ARBA00023136"/>
    </source>
</evidence>
<protein>
    <submittedName>
        <fullName evidence="8">Formate dehydrogenase subunit gamma</fullName>
    </submittedName>
</protein>
<dbReference type="RefSeq" id="WP_123664801.1">
    <property type="nucleotide sequence ID" value="NZ_RJKE01000001.1"/>
</dbReference>
<dbReference type="EMBL" id="RJKE01000001">
    <property type="protein sequence ID" value="ROO85277.1"/>
    <property type="molecule type" value="Genomic_DNA"/>
</dbReference>
<organism evidence="8 9">
    <name type="scientific">Actinocorallia herbida</name>
    <dbReference type="NCBI Taxonomy" id="58109"/>
    <lineage>
        <taxon>Bacteria</taxon>
        <taxon>Bacillati</taxon>
        <taxon>Actinomycetota</taxon>
        <taxon>Actinomycetes</taxon>
        <taxon>Streptosporangiales</taxon>
        <taxon>Thermomonosporaceae</taxon>
        <taxon>Actinocorallia</taxon>
    </lineage>
</organism>